<dbReference type="AlphaFoldDB" id="A0A172YDW9"/>
<dbReference type="Gene3D" id="3.60.120.10">
    <property type="entry name" value="Anthranilate synthase"/>
    <property type="match status" value="1"/>
</dbReference>
<protein>
    <recommendedName>
        <fullName evidence="3">isochorismate synthase</fullName>
        <ecNumber evidence="3">5.4.4.2</ecNumber>
    </recommendedName>
    <alternativeName>
        <fullName evidence="5">Isochorismate mutase</fullName>
    </alternativeName>
</protein>
<sequence>MNDEMVIPHPTGDETTAEALVSAYRAEDFLFSSPTRALLAGDWLDTRSPRGDQGEQALAELLEQGRRAGIANPRVVGALPFADDRHGRLLLPRRCTERSALTHWAAQQTEPALDAKARRVTPHPDRAGYCAGVEAALAEFRAGRLDKVVLARTLEVETDGALDPTLLLRRLLHRNPEAYVFATPLEARQSPAVFLGASPELMVRRIGRRVMVNPLAGSAARRRDPEEDRLAAAALLHSEKDLREHALVIDAVVAALRPFCSQLEVPEGPTLLSTGKLWHLSTELSGELIEPAPSSLAIARALHPTPAVCGHPNAAAFAAIRRLEPFERELFSGLVGWCDASGDGEWALSLRCAELRGEHLTLYAGAGLVEGSTPASEFAETGTKLGTMLAALGLDDSLGQASTTSSTPGTDA</sequence>
<dbReference type="STRING" id="376489.A5892_08010"/>
<gene>
    <name evidence="7" type="ORF">A5892_08010</name>
</gene>
<keyword evidence="8" id="KW-1185">Reference proteome</keyword>
<keyword evidence="4" id="KW-0413">Isomerase</keyword>
<dbReference type="RefSeq" id="WP_223302827.1">
    <property type="nucleotide sequence ID" value="NZ_CP015243.1"/>
</dbReference>
<dbReference type="Proteomes" id="UP000077875">
    <property type="component" value="Chromosome"/>
</dbReference>
<evidence type="ECO:0000256" key="1">
    <source>
        <dbReference type="ARBA" id="ARBA00000799"/>
    </source>
</evidence>
<evidence type="ECO:0000256" key="3">
    <source>
        <dbReference type="ARBA" id="ARBA00012824"/>
    </source>
</evidence>
<dbReference type="GO" id="GO:0008909">
    <property type="term" value="F:isochorismate synthase activity"/>
    <property type="evidence" value="ECO:0007669"/>
    <property type="project" value="UniProtKB-EC"/>
</dbReference>
<dbReference type="PANTHER" id="PTHR42839:SF2">
    <property type="entry name" value="ISOCHORISMATE SYNTHASE ENTC"/>
    <property type="match status" value="1"/>
</dbReference>
<evidence type="ECO:0000256" key="5">
    <source>
        <dbReference type="ARBA" id="ARBA00041564"/>
    </source>
</evidence>
<organism evidence="7 8">
    <name type="scientific">Halotalea alkalilenta</name>
    <dbReference type="NCBI Taxonomy" id="376489"/>
    <lineage>
        <taxon>Bacteria</taxon>
        <taxon>Pseudomonadati</taxon>
        <taxon>Pseudomonadota</taxon>
        <taxon>Gammaproteobacteria</taxon>
        <taxon>Oceanospirillales</taxon>
        <taxon>Halomonadaceae</taxon>
        <taxon>Halotalea</taxon>
    </lineage>
</organism>
<feature type="domain" description="Chorismate-utilising enzyme C-terminal" evidence="6">
    <location>
        <begin position="126"/>
        <end position="384"/>
    </location>
</feature>
<comment type="similarity">
    <text evidence="2">Belongs to the isochorismate synthase family.</text>
</comment>
<evidence type="ECO:0000259" key="6">
    <source>
        <dbReference type="Pfam" id="PF00425"/>
    </source>
</evidence>
<evidence type="ECO:0000256" key="4">
    <source>
        <dbReference type="ARBA" id="ARBA00023235"/>
    </source>
</evidence>
<dbReference type="EC" id="5.4.4.2" evidence="3"/>
<dbReference type="EMBL" id="CP015243">
    <property type="protein sequence ID" value="ANF57414.1"/>
    <property type="molecule type" value="Genomic_DNA"/>
</dbReference>
<comment type="catalytic activity">
    <reaction evidence="1">
        <text>chorismate = isochorismate</text>
        <dbReference type="Rhea" id="RHEA:18985"/>
        <dbReference type="ChEBI" id="CHEBI:29748"/>
        <dbReference type="ChEBI" id="CHEBI:29780"/>
        <dbReference type="EC" id="5.4.4.2"/>
    </reaction>
</comment>
<dbReference type="Pfam" id="PF00425">
    <property type="entry name" value="Chorismate_bind"/>
    <property type="match status" value="1"/>
</dbReference>
<dbReference type="SUPFAM" id="SSF56322">
    <property type="entry name" value="ADC synthase"/>
    <property type="match status" value="1"/>
</dbReference>
<dbReference type="PANTHER" id="PTHR42839">
    <property type="entry name" value="ISOCHORISMATE SYNTHASE ENTC"/>
    <property type="match status" value="1"/>
</dbReference>
<dbReference type="InterPro" id="IPR015890">
    <property type="entry name" value="Chorismate_C"/>
</dbReference>
<dbReference type="KEGG" id="haa:A5892_08010"/>
<dbReference type="InterPro" id="IPR004561">
    <property type="entry name" value="IsoChor_synthase"/>
</dbReference>
<evidence type="ECO:0000256" key="2">
    <source>
        <dbReference type="ARBA" id="ARBA00005297"/>
    </source>
</evidence>
<evidence type="ECO:0000313" key="7">
    <source>
        <dbReference type="EMBL" id="ANF57414.1"/>
    </source>
</evidence>
<dbReference type="NCBIfam" id="TIGR00543">
    <property type="entry name" value="isochor_syn"/>
    <property type="match status" value="1"/>
</dbReference>
<proteinExistence type="inferred from homology"/>
<reference evidence="7 8" key="1">
    <citation type="submission" date="2016-04" db="EMBL/GenBank/DDBJ databases">
        <title>Complete Genome Sequence of Halotalea alkalilenta IHB B 13600.</title>
        <authorList>
            <person name="Swarnkar M.K."/>
            <person name="Sharma A."/>
            <person name="Kaushal K."/>
            <person name="Soni R."/>
            <person name="Rana S."/>
            <person name="Singh A.K."/>
            <person name="Gulati A."/>
        </authorList>
    </citation>
    <scope>NUCLEOTIDE SEQUENCE [LARGE SCALE GENOMIC DNA]</scope>
    <source>
        <strain evidence="7 8">IHB B 13600</strain>
    </source>
</reference>
<name>A0A172YDW9_9GAMM</name>
<dbReference type="InterPro" id="IPR005801">
    <property type="entry name" value="ADC_synthase"/>
</dbReference>
<accession>A0A172YDW9</accession>
<evidence type="ECO:0000313" key="8">
    <source>
        <dbReference type="Proteomes" id="UP000077875"/>
    </source>
</evidence>
<dbReference type="GO" id="GO:0009697">
    <property type="term" value="P:salicylic acid biosynthetic process"/>
    <property type="evidence" value="ECO:0007669"/>
    <property type="project" value="TreeGrafter"/>
</dbReference>